<gene>
    <name evidence="5" type="ORF">ACFO3S_24275</name>
</gene>
<sequence>MTGRSEFMSRLAGYLYKLEEVQRIAPGGVRPLREAEMYGLLLFREAQGSVSIGGQSYSLRRSQIFLLPPGADVRWSVPPNERTEGYDIRFRALQPTGDGHFVPAELDCPVEYEAAYVAFDRVEEMEKMRGSGGPWNDMKANILFQELIAELFQDAGRERAEDLGDAIQRTLDYMKNHYPLYITREKLADMAGVSADYYSKAFKKRLNKSPIEYLTDIRIAQAKRLLAQSGESLRSIAQRVGFSDEFYFSRKFKAEIGCSPRTYALQLRRPPSSG</sequence>
<dbReference type="SMART" id="SM00342">
    <property type="entry name" value="HTH_ARAC"/>
    <property type="match status" value="1"/>
</dbReference>
<evidence type="ECO:0000313" key="6">
    <source>
        <dbReference type="Proteomes" id="UP001596028"/>
    </source>
</evidence>
<dbReference type="SUPFAM" id="SSF51215">
    <property type="entry name" value="Regulatory protein AraC"/>
    <property type="match status" value="1"/>
</dbReference>
<evidence type="ECO:0000256" key="3">
    <source>
        <dbReference type="ARBA" id="ARBA00023163"/>
    </source>
</evidence>
<keyword evidence="3" id="KW-0804">Transcription</keyword>
<organism evidence="5 6">
    <name type="scientific">Cohnella hongkongensis</name>
    <dbReference type="NCBI Taxonomy" id="178337"/>
    <lineage>
        <taxon>Bacteria</taxon>
        <taxon>Bacillati</taxon>
        <taxon>Bacillota</taxon>
        <taxon>Bacilli</taxon>
        <taxon>Bacillales</taxon>
        <taxon>Paenibacillaceae</taxon>
        <taxon>Cohnella</taxon>
    </lineage>
</organism>
<evidence type="ECO:0000259" key="4">
    <source>
        <dbReference type="PROSITE" id="PS01124"/>
    </source>
</evidence>
<protein>
    <submittedName>
        <fullName evidence="5">AraC family transcriptional regulator</fullName>
    </submittedName>
</protein>
<dbReference type="InterPro" id="IPR018062">
    <property type="entry name" value="HTH_AraC-typ_CS"/>
</dbReference>
<keyword evidence="6" id="KW-1185">Reference proteome</keyword>
<evidence type="ECO:0000313" key="5">
    <source>
        <dbReference type="EMBL" id="MFC4601382.1"/>
    </source>
</evidence>
<evidence type="ECO:0000256" key="2">
    <source>
        <dbReference type="ARBA" id="ARBA00023125"/>
    </source>
</evidence>
<dbReference type="Gene3D" id="1.10.10.60">
    <property type="entry name" value="Homeodomain-like"/>
    <property type="match status" value="2"/>
</dbReference>
<dbReference type="InterPro" id="IPR009057">
    <property type="entry name" value="Homeodomain-like_sf"/>
</dbReference>
<reference evidence="6" key="1">
    <citation type="journal article" date="2019" name="Int. J. Syst. Evol. Microbiol.">
        <title>The Global Catalogue of Microorganisms (GCM) 10K type strain sequencing project: providing services to taxonomists for standard genome sequencing and annotation.</title>
        <authorList>
            <consortium name="The Broad Institute Genomics Platform"/>
            <consortium name="The Broad Institute Genome Sequencing Center for Infectious Disease"/>
            <person name="Wu L."/>
            <person name="Ma J."/>
        </authorList>
    </citation>
    <scope>NUCLEOTIDE SEQUENCE [LARGE SCALE GENOMIC DNA]</scope>
    <source>
        <strain evidence="6">CCUG 49571</strain>
    </source>
</reference>
<dbReference type="InterPro" id="IPR018060">
    <property type="entry name" value="HTH_AraC"/>
</dbReference>
<proteinExistence type="predicted"/>
<dbReference type="PANTHER" id="PTHR43280">
    <property type="entry name" value="ARAC-FAMILY TRANSCRIPTIONAL REGULATOR"/>
    <property type="match status" value="1"/>
</dbReference>
<dbReference type="PROSITE" id="PS00041">
    <property type="entry name" value="HTH_ARAC_FAMILY_1"/>
    <property type="match status" value="1"/>
</dbReference>
<keyword evidence="1" id="KW-0805">Transcription regulation</keyword>
<dbReference type="PANTHER" id="PTHR43280:SF28">
    <property type="entry name" value="HTH-TYPE TRANSCRIPTIONAL ACTIVATOR RHAS"/>
    <property type="match status" value="1"/>
</dbReference>
<accession>A0ABV9FI99</accession>
<keyword evidence="2" id="KW-0238">DNA-binding</keyword>
<dbReference type="RefSeq" id="WP_378101370.1">
    <property type="nucleotide sequence ID" value="NZ_JBHSEP010000025.1"/>
</dbReference>
<dbReference type="InterPro" id="IPR037923">
    <property type="entry name" value="HTH-like"/>
</dbReference>
<name>A0ABV9FI99_9BACL</name>
<dbReference type="Pfam" id="PF12833">
    <property type="entry name" value="HTH_18"/>
    <property type="match status" value="1"/>
</dbReference>
<dbReference type="SUPFAM" id="SSF46689">
    <property type="entry name" value="Homeodomain-like"/>
    <property type="match status" value="2"/>
</dbReference>
<dbReference type="Proteomes" id="UP001596028">
    <property type="component" value="Unassembled WGS sequence"/>
</dbReference>
<feature type="domain" description="HTH araC/xylS-type" evidence="4">
    <location>
        <begin position="168"/>
        <end position="266"/>
    </location>
</feature>
<dbReference type="EMBL" id="JBHSEP010000025">
    <property type="protein sequence ID" value="MFC4601382.1"/>
    <property type="molecule type" value="Genomic_DNA"/>
</dbReference>
<comment type="caution">
    <text evidence="5">The sequence shown here is derived from an EMBL/GenBank/DDBJ whole genome shotgun (WGS) entry which is preliminary data.</text>
</comment>
<dbReference type="PROSITE" id="PS01124">
    <property type="entry name" value="HTH_ARAC_FAMILY_2"/>
    <property type="match status" value="1"/>
</dbReference>
<evidence type="ECO:0000256" key="1">
    <source>
        <dbReference type="ARBA" id="ARBA00023015"/>
    </source>
</evidence>